<reference evidence="4 5" key="1">
    <citation type="submission" date="2014-02" db="EMBL/GenBank/DDBJ databases">
        <title>The small core and large imbalanced accessory genome model reveals a collaborative survival strategy of Sorangium cellulosum strains in nature.</title>
        <authorList>
            <person name="Han K."/>
            <person name="Peng R."/>
            <person name="Blom J."/>
            <person name="Li Y.-Z."/>
        </authorList>
    </citation>
    <scope>NUCLEOTIDE SEQUENCE [LARGE SCALE GENOMIC DNA]</scope>
    <source>
        <strain evidence="4 5">So0008-312</strain>
    </source>
</reference>
<comment type="caution">
    <text evidence="4">The sequence shown here is derived from an EMBL/GenBank/DDBJ whole genome shotgun (WGS) entry which is preliminary data.</text>
</comment>
<feature type="region of interest" description="Disordered" evidence="1">
    <location>
        <begin position="210"/>
        <end position="237"/>
    </location>
</feature>
<dbReference type="SUPFAM" id="SSF48452">
    <property type="entry name" value="TPR-like"/>
    <property type="match status" value="1"/>
</dbReference>
<feature type="chain" id="PRO_5007566668" description="PEGA domain-containing protein" evidence="3">
    <location>
        <begin position="27"/>
        <end position="372"/>
    </location>
</feature>
<accession>A0A150Q7J6</accession>
<evidence type="ECO:0000256" key="3">
    <source>
        <dbReference type="SAM" id="SignalP"/>
    </source>
</evidence>
<name>A0A150Q7J6_SORCE</name>
<evidence type="ECO:0000256" key="2">
    <source>
        <dbReference type="SAM" id="Phobius"/>
    </source>
</evidence>
<proteinExistence type="predicted"/>
<evidence type="ECO:0000313" key="4">
    <source>
        <dbReference type="EMBL" id="KYF63941.1"/>
    </source>
</evidence>
<evidence type="ECO:0000313" key="5">
    <source>
        <dbReference type="Proteomes" id="UP000075260"/>
    </source>
</evidence>
<organism evidence="4 5">
    <name type="scientific">Sorangium cellulosum</name>
    <name type="common">Polyangium cellulosum</name>
    <dbReference type="NCBI Taxonomy" id="56"/>
    <lineage>
        <taxon>Bacteria</taxon>
        <taxon>Pseudomonadati</taxon>
        <taxon>Myxococcota</taxon>
        <taxon>Polyangia</taxon>
        <taxon>Polyangiales</taxon>
        <taxon>Polyangiaceae</taxon>
        <taxon>Sorangium</taxon>
    </lineage>
</organism>
<keyword evidence="2" id="KW-0472">Membrane</keyword>
<evidence type="ECO:0008006" key="6">
    <source>
        <dbReference type="Google" id="ProtNLM"/>
    </source>
</evidence>
<keyword evidence="2" id="KW-1133">Transmembrane helix</keyword>
<feature type="compositionally biased region" description="Low complexity" evidence="1">
    <location>
        <begin position="222"/>
        <end position="237"/>
    </location>
</feature>
<keyword evidence="3" id="KW-0732">Signal</keyword>
<gene>
    <name evidence="4" type="ORF">BE15_41620</name>
</gene>
<sequence length="372" mass="39027">MRRVAQSLWMCLMLGVAIGFAPPIRAEDRAPAPARSDGPAFKEHLRSAKRARAQGRWAEAAGAYKAALDAADAASATVRERAEIAGELGLCELALREHRDAAEHLAWSLEQGLEHHDALSPAQYERFSKGLRKAEAFVGTLIVAVDPPDAEVIVDGTPLDRTARAHRLFLEPGQRTVRLLATGREEALHVIQAVAGARHEIAAVLPRATASSAKETAPAKPMPVSAAPAARAEAPGPLSSSSWPGALRIAGIGLTTATASFGVLFMVHARGADGDLAELNGKLDDLGVTSWACREPSPPATCSELSRLRRQRDQFAALGTGLVIASGVLGAATIASFFTDFGLGQAAPRRDNVALSPMAAPGQIGLVAHGVW</sequence>
<dbReference type="InterPro" id="IPR011990">
    <property type="entry name" value="TPR-like_helical_dom_sf"/>
</dbReference>
<dbReference type="Proteomes" id="UP000075260">
    <property type="component" value="Unassembled WGS sequence"/>
</dbReference>
<feature type="signal peptide" evidence="3">
    <location>
        <begin position="1"/>
        <end position="26"/>
    </location>
</feature>
<feature type="transmembrane region" description="Helical" evidence="2">
    <location>
        <begin position="315"/>
        <end position="338"/>
    </location>
</feature>
<dbReference type="EMBL" id="JEMA01000953">
    <property type="protein sequence ID" value="KYF63941.1"/>
    <property type="molecule type" value="Genomic_DNA"/>
</dbReference>
<dbReference type="AlphaFoldDB" id="A0A150Q7J6"/>
<feature type="transmembrane region" description="Helical" evidence="2">
    <location>
        <begin position="245"/>
        <end position="267"/>
    </location>
</feature>
<keyword evidence="2" id="KW-0812">Transmembrane</keyword>
<evidence type="ECO:0000256" key="1">
    <source>
        <dbReference type="SAM" id="MobiDB-lite"/>
    </source>
</evidence>
<protein>
    <recommendedName>
        <fullName evidence="6">PEGA domain-containing protein</fullName>
    </recommendedName>
</protein>